<dbReference type="PANTHER" id="PTHR12631:SF10">
    <property type="entry name" value="BETA-XYLOSIDASE-LIKE PROTEIN-RELATED"/>
    <property type="match status" value="1"/>
</dbReference>
<evidence type="ECO:0000313" key="1">
    <source>
        <dbReference type="EMBL" id="BAT23624.1"/>
    </source>
</evidence>
<dbReference type="AlphaFoldDB" id="A0A0P0YR04"/>
<protein>
    <submittedName>
        <fullName evidence="1">Putative glycosyl hydrolase</fullName>
    </submittedName>
</protein>
<gene>
    <name evidence="1" type="primary">wckJ</name>
</gene>
<dbReference type="PANTHER" id="PTHR12631">
    <property type="entry name" value="ALPHA-L-IDURONIDASE"/>
    <property type="match status" value="1"/>
</dbReference>
<organism evidence="1">
    <name type="scientific">Klebsiella sp. 6168</name>
    <dbReference type="NCBI Taxonomy" id="1497810"/>
    <lineage>
        <taxon>Bacteria</taxon>
        <taxon>Pseudomonadati</taxon>
        <taxon>Pseudomonadota</taxon>
        <taxon>Gammaproteobacteria</taxon>
        <taxon>Enterobacterales</taxon>
        <taxon>Enterobacteriaceae</taxon>
        <taxon>Klebsiella/Raoultella group</taxon>
        <taxon>Klebsiella</taxon>
    </lineage>
</organism>
<dbReference type="EMBL" id="AB924571">
    <property type="protein sequence ID" value="BAT23624.1"/>
    <property type="molecule type" value="Genomic_DNA"/>
</dbReference>
<reference evidence="1" key="2">
    <citation type="journal article" date="2015" name="Sci. Rep.">
        <title>Genetic analysis of capsular polysaccharide synthesis gene clusters in 79 capsular types of Klebsiella spp.</title>
        <authorList>
            <person name="Pan Y.J."/>
            <person name="Lin T.L."/>
            <person name="Chen C.T."/>
            <person name="Chen Y.Y."/>
            <person name="Hsieh P.F."/>
            <person name="Hsu C.R."/>
            <person name="Wu M.C."/>
            <person name="Wang J.T."/>
        </authorList>
    </citation>
    <scope>NUCLEOTIDE SEQUENCE</scope>
    <source>
        <strain evidence="1">6168</strain>
    </source>
</reference>
<sequence length="513" mass="58231">MGMKYKIYFGVTLSFISLHGFSADKIDSSSAISSKVTHAGECVELFNNSVPDKYQTLLIQSFNYKGDLVKKPFLQLEKGAKTCTTFSKNGYYQLNYYDENKNLFQTYIAVLPIVSFSNENMGVVTHFGNLKKNSDPDIIFPMIKAAGISWIRDELYWQDIEKEKGTFTFPKKYDDYISSSNKDGIKALIVLNYGNRNYGGTQSIKNSIPPFLSYVENVVKRYGKFVNHWEVWNEPKPSLFGTASWEGYAKFLEQVYLKIKELQSDSVVIACGGGGAGGGPGGDCVKNIIKYKGAHIFDAFSIHPYLTKSPEIGYSSFNSPFKNFGGYVNADTVSRLLTSFDKNNLAKNGTKFPVYITEIGWPSSSKKSLNTDKLQASYAVRFYLLIKKYDIYPVVFWYDFRNDGTQAENQEHNFGLVRNDYSPKMSYVALATFNNVLAGYHWDKEIVNKNNVVINQYSRGKSIIQVGWTLDDEEHMANISSDTKKIIDWQGNELDINDSSWFLSPLPSYRKIR</sequence>
<dbReference type="SUPFAM" id="SSF51445">
    <property type="entry name" value="(Trans)glycosidases"/>
    <property type="match status" value="1"/>
</dbReference>
<proteinExistence type="predicted"/>
<dbReference type="Gene3D" id="3.20.20.80">
    <property type="entry name" value="Glycosidases"/>
    <property type="match status" value="1"/>
</dbReference>
<name>A0A0P0YR04_9ENTR</name>
<dbReference type="InterPro" id="IPR017853">
    <property type="entry name" value="GH"/>
</dbReference>
<accession>A0A0P0YR04</accession>
<keyword evidence="1" id="KW-0378">Hydrolase</keyword>
<dbReference type="GO" id="GO:0004553">
    <property type="term" value="F:hydrolase activity, hydrolyzing O-glycosyl compounds"/>
    <property type="evidence" value="ECO:0007669"/>
    <property type="project" value="TreeGrafter"/>
</dbReference>
<dbReference type="InterPro" id="IPR051923">
    <property type="entry name" value="Glycosyl_Hydrolase_39"/>
</dbReference>
<reference evidence="1" key="1">
    <citation type="submission" date="2014-04" db="EMBL/GenBank/DDBJ databases">
        <authorList>
            <person name="Harrison E."/>
        </authorList>
    </citation>
    <scope>NUCLEOTIDE SEQUENCE</scope>
    <source>
        <strain evidence="1">6168</strain>
    </source>
</reference>